<reference evidence="1 2" key="1">
    <citation type="submission" date="2018-06" db="EMBL/GenBank/DDBJ databases">
        <authorList>
            <consortium name="Pathogen Informatics"/>
            <person name="Doyle S."/>
        </authorList>
    </citation>
    <scope>NUCLEOTIDE SEQUENCE [LARGE SCALE GENOMIC DNA]</scope>
    <source>
        <strain evidence="1 2">NCTC1934</strain>
    </source>
</reference>
<dbReference type="EMBL" id="UGRY01000008">
    <property type="protein sequence ID" value="SUD49515.1"/>
    <property type="molecule type" value="Genomic_DNA"/>
</dbReference>
<evidence type="ECO:0000313" key="1">
    <source>
        <dbReference type="EMBL" id="SUD49515.1"/>
    </source>
</evidence>
<name>A0A379JLX9_9NOCA</name>
<protein>
    <submittedName>
        <fullName evidence="1">Uncharacterized protein</fullName>
    </submittedName>
</protein>
<proteinExistence type="predicted"/>
<keyword evidence="2" id="KW-1185">Reference proteome</keyword>
<gene>
    <name evidence="1" type="ORF">NCTC1934_06869</name>
</gene>
<organism evidence="1 2">
    <name type="scientific">Nocardia otitidiscaviarum</name>
    <dbReference type="NCBI Taxonomy" id="1823"/>
    <lineage>
        <taxon>Bacteria</taxon>
        <taxon>Bacillati</taxon>
        <taxon>Actinomycetota</taxon>
        <taxon>Actinomycetes</taxon>
        <taxon>Mycobacteriales</taxon>
        <taxon>Nocardiaceae</taxon>
        <taxon>Nocardia</taxon>
    </lineage>
</organism>
<sequence length="306" mass="34490">MSQGLGITQRRLLSALYAAPFRDLLRWELDFDEFDEGEVWATPLGVYPTGAAELSDGSEFYLIAQLALAEFHHPTLRDSPRRSPELRRLGLMSWFSLNTQPSTSTDRDLLRSWRAAYRRAARSLTARGFIETVQANVHLEDLGQLTWGSGELAARKVVLARISETGRQHVLQRRAELIADPSGYADDLRRALHAAGFHDIAEPHPQPPPSNSGPRRSRIGALQKRVQLEEAAPGASTRPGPLLGRGDVVAHFTAEDFDTDHIETVLRAWHREEQRKSRELFGDNGIPLHEQLFSQEDIEELRRRLA</sequence>
<accession>A0A379JLX9</accession>
<dbReference type="Proteomes" id="UP000255467">
    <property type="component" value="Unassembled WGS sequence"/>
</dbReference>
<dbReference type="AlphaFoldDB" id="A0A379JLX9"/>
<evidence type="ECO:0000313" key="2">
    <source>
        <dbReference type="Proteomes" id="UP000255467"/>
    </source>
</evidence>
<dbReference type="RefSeq" id="WP_147287248.1">
    <property type="nucleotide sequence ID" value="NZ_UGRY01000008.1"/>
</dbReference>